<dbReference type="Gene3D" id="3.30.160.100">
    <property type="entry name" value="Ribosome hibernation promotion factor-like"/>
    <property type="match status" value="1"/>
</dbReference>
<dbReference type="InterPro" id="IPR032528">
    <property type="entry name" value="Ribosom_S30AE_C"/>
</dbReference>
<dbReference type="PANTHER" id="PTHR33231">
    <property type="entry name" value="30S RIBOSOMAL PROTEIN"/>
    <property type="match status" value="1"/>
</dbReference>
<evidence type="ECO:0000256" key="1">
    <source>
        <dbReference type="ARBA" id="ARBA00022845"/>
    </source>
</evidence>
<name>A0A1L2ZKH6_9MICC</name>
<dbReference type="NCBIfam" id="TIGR00741">
    <property type="entry name" value="yfiA"/>
    <property type="match status" value="1"/>
</dbReference>
<dbReference type="InterPro" id="IPR050574">
    <property type="entry name" value="HPF/YfiA_ribosome-assoc"/>
</dbReference>
<sequence length="231" mass="25672">MEMNISARNGAVSDRFREYATEKIEKVSQLAKKVQRLDLKVTKQPHARNADNQVSVEIAVVGSGPAIRAEAHAADKFAAFDLAFGKLLEQLRRARDRRKVHHGRHAPVAVHEATASLPPAATNVTLADALLSAEPTAESQHSEDFEALTESPVEIRRKVFPADEMTADDAVDRMELVGHPFYLYIDKETGCHSVVYRRRGWSYGIISLENGSEPVESTRSYRDTVHAPEES</sequence>
<dbReference type="CDD" id="cd00552">
    <property type="entry name" value="RaiA"/>
    <property type="match status" value="1"/>
</dbReference>
<dbReference type="GO" id="GO:0022627">
    <property type="term" value="C:cytosolic small ribosomal subunit"/>
    <property type="evidence" value="ECO:0007669"/>
    <property type="project" value="TreeGrafter"/>
</dbReference>
<dbReference type="KEGG" id="nae:BHE16_00275"/>
<dbReference type="PANTHER" id="PTHR33231:SF1">
    <property type="entry name" value="30S RIBOSOMAL PROTEIN"/>
    <property type="match status" value="1"/>
</dbReference>
<dbReference type="SUPFAM" id="SSF69754">
    <property type="entry name" value="Ribosome binding protein Y (YfiA homologue)"/>
    <property type="match status" value="1"/>
</dbReference>
<protein>
    <recommendedName>
        <fullName evidence="2">Ribosome hibernation promoting factor</fullName>
        <shortName evidence="2">HPF</shortName>
    </recommendedName>
</protein>
<comment type="function">
    <text evidence="2">Required for dimerization of active 70S ribosomes into 100S ribosomes in stationary phase; 100S ribosomes are translationally inactive and sometimes present during exponential growth.</text>
</comment>
<dbReference type="InterPro" id="IPR038416">
    <property type="entry name" value="Ribosom_S30AE_C_sf"/>
</dbReference>
<keyword evidence="1 2" id="KW-0810">Translation regulation</keyword>
<dbReference type="RefSeq" id="WP_071893155.1">
    <property type="nucleotide sequence ID" value="NZ_CP018135.1"/>
</dbReference>
<dbReference type="HAMAP" id="MF_00839">
    <property type="entry name" value="HPF"/>
    <property type="match status" value="1"/>
</dbReference>
<keyword evidence="5" id="KW-1185">Reference proteome</keyword>
<reference evidence="4 5" key="1">
    <citation type="submission" date="2016-11" db="EMBL/GenBank/DDBJ databases">
        <title>Genome sequencing of Zhihengliuella aestuarii B18 antagonistic to Plasmodiophora brassicae.</title>
        <authorList>
            <person name="Luo Y."/>
        </authorList>
    </citation>
    <scope>NUCLEOTIDE SEQUENCE [LARGE SCALE GENOMIC DNA]</scope>
    <source>
        <strain evidence="4 5">B18</strain>
    </source>
</reference>
<evidence type="ECO:0000313" key="5">
    <source>
        <dbReference type="Proteomes" id="UP000183530"/>
    </source>
</evidence>
<comment type="similarity">
    <text evidence="2">Belongs to the HPF/YfiA ribosome-associated protein family. Long HPF subfamily.</text>
</comment>
<organism evidence="4 5">
    <name type="scientific">Neomicrococcus aestuarii</name>
    <dbReference type="NCBI Taxonomy" id="556325"/>
    <lineage>
        <taxon>Bacteria</taxon>
        <taxon>Bacillati</taxon>
        <taxon>Actinomycetota</taxon>
        <taxon>Actinomycetes</taxon>
        <taxon>Micrococcales</taxon>
        <taxon>Micrococcaceae</taxon>
        <taxon>Neomicrococcus</taxon>
    </lineage>
</organism>
<proteinExistence type="inferred from homology"/>
<dbReference type="EMBL" id="CP018135">
    <property type="protein sequence ID" value="APF39710.1"/>
    <property type="molecule type" value="Genomic_DNA"/>
</dbReference>
<dbReference type="InterPro" id="IPR034694">
    <property type="entry name" value="HPF_long/plastid"/>
</dbReference>
<dbReference type="GO" id="GO:0043024">
    <property type="term" value="F:ribosomal small subunit binding"/>
    <property type="evidence" value="ECO:0007669"/>
    <property type="project" value="TreeGrafter"/>
</dbReference>
<dbReference type="AlphaFoldDB" id="A0A1L2ZKH6"/>
<dbReference type="InterPro" id="IPR036567">
    <property type="entry name" value="RHF-like"/>
</dbReference>
<dbReference type="Proteomes" id="UP000183530">
    <property type="component" value="Chromosome"/>
</dbReference>
<dbReference type="Gene3D" id="3.30.505.50">
    <property type="entry name" value="Sigma 54 modulation/S30EA ribosomal protein, C-terminal domain"/>
    <property type="match status" value="1"/>
</dbReference>
<dbReference type="OrthoDB" id="9794975at2"/>
<comment type="subunit">
    <text evidence="2">Interacts with 100S ribosomes.</text>
</comment>
<dbReference type="Pfam" id="PF02482">
    <property type="entry name" value="Ribosomal_S30AE"/>
    <property type="match status" value="1"/>
</dbReference>
<gene>
    <name evidence="2" type="primary">hpf</name>
    <name evidence="4" type="ORF">BHE16_00275</name>
</gene>
<feature type="domain" description="Sigma 54 modulation/S30EA ribosomal protein C-terminal" evidence="3">
    <location>
        <begin position="155"/>
        <end position="205"/>
    </location>
</feature>
<comment type="subcellular location">
    <subcellularLocation>
        <location evidence="2">Cytoplasm</location>
    </subcellularLocation>
</comment>
<dbReference type="InterPro" id="IPR003489">
    <property type="entry name" value="RHF/RaiA"/>
</dbReference>
<evidence type="ECO:0000313" key="4">
    <source>
        <dbReference type="EMBL" id="APF39710.1"/>
    </source>
</evidence>
<evidence type="ECO:0000256" key="2">
    <source>
        <dbReference type="HAMAP-Rule" id="MF_00839"/>
    </source>
</evidence>
<dbReference type="Pfam" id="PF16321">
    <property type="entry name" value="Ribosom_S30AE_C"/>
    <property type="match status" value="1"/>
</dbReference>
<accession>A0A1L2ZKH6</accession>
<evidence type="ECO:0000259" key="3">
    <source>
        <dbReference type="Pfam" id="PF16321"/>
    </source>
</evidence>
<dbReference type="STRING" id="556325.BHE16_00275"/>
<keyword evidence="2" id="KW-0963">Cytoplasm</keyword>
<dbReference type="GO" id="GO:0045900">
    <property type="term" value="P:negative regulation of translational elongation"/>
    <property type="evidence" value="ECO:0007669"/>
    <property type="project" value="TreeGrafter"/>
</dbReference>